<comment type="caution">
    <text evidence="7">The sequence shown here is derived from an EMBL/GenBank/DDBJ whole genome shotgun (WGS) entry which is preliminary data.</text>
</comment>
<proteinExistence type="inferred from homology"/>
<name>A0ABQ7GTH1_DUNSA</name>
<evidence type="ECO:0000256" key="6">
    <source>
        <dbReference type="SAM" id="MobiDB-lite"/>
    </source>
</evidence>
<sequence length="528" mass="60366">MLLPASRLLQVYNAVKTDKHSSEDRAVLIFVANGDVDSLCSMVQLESILAKDDFTTSVIPVENYEDVQEYCKKENLGETEDLKSVFMINCGATDDVRQHCDLSDNVRLVIIDSHRPIWHGYNVEEDQNTLVVLDDDDPVPRHEMPEYTRQDAELHLGGSLRHRDNLEASNSEGEEEEEDEDEEMTEQGVTDQFILQRVDPAQYTQWRQELEDHVAQHNMEEEQEEDIEQYGNNRAKHRPTVVRIEGLRLAFLKRWTLCSSMLYNHHVATRFQTWREAGKKQVDFLLSKLNIRMEQHQASFTSMHPAVEPHLREKLPQTVATFGLNWELLKYDGFELHYKNDFKLPAMDHVMAITAMLGRPRTPERTPQDIFQEALDCLYPQTKEGMALLTKGIERAKDVAVQIVEQGGLALTRKQVQGQRGFWYLDLANISFTGHHEFHHPSTLLKLAIFLRDANAQRMKSTAGLLVSNPFAMPLLEALKDCGATGGYMQATFDSSIFVIKKHLVTAFCEEMRAVVSAYQTCGAPVMD</sequence>
<keyword evidence="5" id="KW-0131">Cell cycle</keyword>
<feature type="region of interest" description="Disordered" evidence="6">
    <location>
        <begin position="152"/>
        <end position="187"/>
    </location>
</feature>
<evidence type="ECO:0000256" key="5">
    <source>
        <dbReference type="ARBA" id="ARBA00023306"/>
    </source>
</evidence>
<protein>
    <submittedName>
        <fullName evidence="7">CDC45 family</fullName>
    </submittedName>
</protein>
<keyword evidence="4" id="KW-0539">Nucleus</keyword>
<feature type="compositionally biased region" description="Acidic residues" evidence="6">
    <location>
        <begin position="172"/>
        <end position="185"/>
    </location>
</feature>
<gene>
    <name evidence="7" type="ORF">DUNSADRAFT_3685</name>
</gene>
<keyword evidence="3" id="KW-0235">DNA replication</keyword>
<dbReference type="InterPro" id="IPR003874">
    <property type="entry name" value="CDC45"/>
</dbReference>
<dbReference type="PANTHER" id="PTHR10507">
    <property type="entry name" value="CDC45-RELATED PROTEIN"/>
    <property type="match status" value="1"/>
</dbReference>
<evidence type="ECO:0000256" key="4">
    <source>
        <dbReference type="ARBA" id="ARBA00023242"/>
    </source>
</evidence>
<dbReference type="Pfam" id="PF02724">
    <property type="entry name" value="CDC45"/>
    <property type="match status" value="2"/>
</dbReference>
<accession>A0ABQ7GTH1</accession>
<evidence type="ECO:0000256" key="3">
    <source>
        <dbReference type="ARBA" id="ARBA00022705"/>
    </source>
</evidence>
<dbReference type="Proteomes" id="UP000815325">
    <property type="component" value="Unassembled WGS sequence"/>
</dbReference>
<dbReference type="PANTHER" id="PTHR10507:SF0">
    <property type="entry name" value="CELL DIVISION CONTROL PROTEIN 45 HOMOLOG"/>
    <property type="match status" value="1"/>
</dbReference>
<evidence type="ECO:0000313" key="7">
    <source>
        <dbReference type="EMBL" id="KAF5837908.1"/>
    </source>
</evidence>
<reference evidence="7" key="1">
    <citation type="submission" date="2017-08" db="EMBL/GenBank/DDBJ databases">
        <authorList>
            <person name="Polle J.E."/>
            <person name="Barry K."/>
            <person name="Cushman J."/>
            <person name="Schmutz J."/>
            <person name="Tran D."/>
            <person name="Hathwaick L.T."/>
            <person name="Yim W.C."/>
            <person name="Jenkins J."/>
            <person name="Mckie-Krisberg Z.M."/>
            <person name="Prochnik S."/>
            <person name="Lindquist E."/>
            <person name="Dockter R.B."/>
            <person name="Adam C."/>
            <person name="Molina H."/>
            <person name="Bunkerborg J."/>
            <person name="Jin E."/>
            <person name="Buchheim M."/>
            <person name="Magnuson J."/>
        </authorList>
    </citation>
    <scope>NUCLEOTIDE SEQUENCE</scope>
    <source>
        <strain evidence="7">CCAP 19/18</strain>
    </source>
</reference>
<evidence type="ECO:0000313" key="8">
    <source>
        <dbReference type="Proteomes" id="UP000815325"/>
    </source>
</evidence>
<keyword evidence="8" id="KW-1185">Reference proteome</keyword>
<evidence type="ECO:0000256" key="2">
    <source>
        <dbReference type="ARBA" id="ARBA00010727"/>
    </source>
</evidence>
<comment type="subcellular location">
    <subcellularLocation>
        <location evidence="1">Nucleus</location>
    </subcellularLocation>
</comment>
<organism evidence="7 8">
    <name type="scientific">Dunaliella salina</name>
    <name type="common">Green alga</name>
    <name type="synonym">Protococcus salinus</name>
    <dbReference type="NCBI Taxonomy" id="3046"/>
    <lineage>
        <taxon>Eukaryota</taxon>
        <taxon>Viridiplantae</taxon>
        <taxon>Chlorophyta</taxon>
        <taxon>core chlorophytes</taxon>
        <taxon>Chlorophyceae</taxon>
        <taxon>CS clade</taxon>
        <taxon>Chlamydomonadales</taxon>
        <taxon>Dunaliellaceae</taxon>
        <taxon>Dunaliella</taxon>
    </lineage>
</organism>
<evidence type="ECO:0000256" key="1">
    <source>
        <dbReference type="ARBA" id="ARBA00004123"/>
    </source>
</evidence>
<comment type="similarity">
    <text evidence="2">Belongs to the CDC45 family.</text>
</comment>
<dbReference type="EMBL" id="MU069598">
    <property type="protein sequence ID" value="KAF5837908.1"/>
    <property type="molecule type" value="Genomic_DNA"/>
</dbReference>